<keyword evidence="2" id="KW-0472">Membrane</keyword>
<evidence type="ECO:0000259" key="3">
    <source>
        <dbReference type="Pfam" id="PF18915"/>
    </source>
</evidence>
<dbReference type="Proteomes" id="UP000198582">
    <property type="component" value="Unassembled WGS sequence"/>
</dbReference>
<dbReference type="PRINTS" id="PR01217">
    <property type="entry name" value="PRICHEXTENSN"/>
</dbReference>
<evidence type="ECO:0000256" key="1">
    <source>
        <dbReference type="SAM" id="MobiDB-lite"/>
    </source>
</evidence>
<dbReference type="STRING" id="394193.SAMN04489732_108153"/>
<keyword evidence="2" id="KW-1133">Transmembrane helix</keyword>
<evidence type="ECO:0000256" key="2">
    <source>
        <dbReference type="SAM" id="Phobius"/>
    </source>
</evidence>
<sequence length="359" mass="37547">MGVPGRFSRERVEVERFDRALDPPPGQPDDDFADELAVVAALRELGPAGRPDPATRERIRAEIEGRLGEPVVRRRWRPRMADLAAAGIALVLGLVGLTLLLSKNAVPGETLYDVKRAGEATSLAFTFGAEAKAQKHLEFAADRVAELGRMTDASPSAYRTALDDFGTDVRAGVTQLTALATSGSDHGQLTGLKAWAHDQSNLLAAEESRVPAAAALDLSGARGLLTRIQERTTALVSRLDCYEITTGSSDELGLLPAKGACTQQQPSRIGATPSPDPSSPPPPSSETVPPTTSAPRQPDLAIPTAPTPTPPPSGGTPPPVYAPPIPTPTAPRLPTPPSPPPPVLSFPPLLPGLPPIVIG</sequence>
<evidence type="ECO:0000313" key="5">
    <source>
        <dbReference type="Proteomes" id="UP000198582"/>
    </source>
</evidence>
<gene>
    <name evidence="4" type="ORF">SAMN04489732_108153</name>
</gene>
<dbReference type="AlphaFoldDB" id="A0A1H8XNA6"/>
<dbReference type="EMBL" id="FOEF01000008">
    <property type="protein sequence ID" value="SEP41460.1"/>
    <property type="molecule type" value="Genomic_DNA"/>
</dbReference>
<dbReference type="InterPro" id="IPR043725">
    <property type="entry name" value="DUF5667"/>
</dbReference>
<feature type="compositionally biased region" description="Basic and acidic residues" evidence="1">
    <location>
        <begin position="7"/>
        <end position="21"/>
    </location>
</feature>
<keyword evidence="5" id="KW-1185">Reference proteome</keyword>
<feature type="transmembrane region" description="Helical" evidence="2">
    <location>
        <begin position="83"/>
        <end position="101"/>
    </location>
</feature>
<name>A0A1H8XNA6_9PSEU</name>
<accession>A0A1H8XNA6</accession>
<feature type="region of interest" description="Disordered" evidence="1">
    <location>
        <begin position="260"/>
        <end position="359"/>
    </location>
</feature>
<protein>
    <recommendedName>
        <fullName evidence="3">DUF5667 domain-containing protein</fullName>
    </recommendedName>
</protein>
<feature type="compositionally biased region" description="Pro residues" evidence="1">
    <location>
        <begin position="305"/>
        <end position="359"/>
    </location>
</feature>
<feature type="compositionally biased region" description="Low complexity" evidence="1">
    <location>
        <begin position="285"/>
        <end position="295"/>
    </location>
</feature>
<feature type="compositionally biased region" description="Pro residues" evidence="1">
    <location>
        <begin position="274"/>
        <end position="284"/>
    </location>
</feature>
<dbReference type="OrthoDB" id="3402808at2"/>
<dbReference type="Pfam" id="PF18915">
    <property type="entry name" value="DUF5667"/>
    <property type="match status" value="1"/>
</dbReference>
<proteinExistence type="predicted"/>
<evidence type="ECO:0000313" key="4">
    <source>
        <dbReference type="EMBL" id="SEP41460.1"/>
    </source>
</evidence>
<reference evidence="4 5" key="1">
    <citation type="submission" date="2016-10" db="EMBL/GenBank/DDBJ databases">
        <authorList>
            <person name="de Groot N.N."/>
        </authorList>
    </citation>
    <scope>NUCLEOTIDE SEQUENCE [LARGE SCALE GENOMIC DNA]</scope>
    <source>
        <strain evidence="4 5">DSM 44993</strain>
    </source>
</reference>
<dbReference type="RefSeq" id="WP_091618360.1">
    <property type="nucleotide sequence ID" value="NZ_FOEF01000008.1"/>
</dbReference>
<keyword evidence="2" id="KW-0812">Transmembrane</keyword>
<feature type="domain" description="DUF5667" evidence="3">
    <location>
        <begin position="105"/>
        <end position="177"/>
    </location>
</feature>
<feature type="region of interest" description="Disordered" evidence="1">
    <location>
        <begin position="1"/>
        <end position="30"/>
    </location>
</feature>
<organism evidence="4 5">
    <name type="scientific">Amycolatopsis saalfeldensis</name>
    <dbReference type="NCBI Taxonomy" id="394193"/>
    <lineage>
        <taxon>Bacteria</taxon>
        <taxon>Bacillati</taxon>
        <taxon>Actinomycetota</taxon>
        <taxon>Actinomycetes</taxon>
        <taxon>Pseudonocardiales</taxon>
        <taxon>Pseudonocardiaceae</taxon>
        <taxon>Amycolatopsis</taxon>
    </lineage>
</organism>